<dbReference type="Gene3D" id="3.10.129.10">
    <property type="entry name" value="Hotdog Thioesterase"/>
    <property type="match status" value="1"/>
</dbReference>
<dbReference type="AlphaFoldDB" id="A0A484DBA6"/>
<dbReference type="PANTHER" id="PTHR43841:SF1">
    <property type="entry name" value="3-HYDROXYACYL-THIOESTER DEHYDRATASE X"/>
    <property type="match status" value="1"/>
</dbReference>
<sequence length="348" mass="39583">MGTEQSYIVASLSLCSVYLVYVHIYRSWKLLKTNVLSDENVPSFAYLYIKYVTKAVTRRTGVLYTATTKKHQVVYTVLNCRLETSVLRRFCSAAGYGWDYPDTEYRDIPLCFPEILCRRLLLMVLVDENFRLSPAGLVRVRQSLKTLQPVDELKKGQFTLQVRVLEYRQIDAGVEVDICLSATSRTRSPVWESVLTLLSKNKLQKVGRCLSKNERQPDEPVPENVKQIELRVPRTTGLQCVWSFSDYSPYWLLSLPASLFGCRSHTAPSLWMLSVCLAEIEKHKGVGVITAPINVTAQFEEPLLVPGRVAIKFWEKTKNRSQSPAQGLSFQLQPHGSDISHMMGLISR</sequence>
<proteinExistence type="predicted"/>
<dbReference type="PANTHER" id="PTHR43841">
    <property type="entry name" value="3-HYDROXYACYL-THIOESTER DEHYDRATASE HTDX-RELATED"/>
    <property type="match status" value="1"/>
</dbReference>
<protein>
    <submittedName>
        <fullName evidence="2">Uncharacterized protein</fullName>
    </submittedName>
</protein>
<dbReference type="EMBL" id="SCKG01000005">
    <property type="protein sequence ID" value="TDH12444.1"/>
    <property type="molecule type" value="Genomic_DNA"/>
</dbReference>
<gene>
    <name evidence="2" type="ORF">EPR50_G00046550</name>
</gene>
<evidence type="ECO:0000313" key="3">
    <source>
        <dbReference type="Proteomes" id="UP000295070"/>
    </source>
</evidence>
<feature type="transmembrane region" description="Helical" evidence="1">
    <location>
        <begin position="6"/>
        <end position="24"/>
    </location>
</feature>
<keyword evidence="1" id="KW-1133">Transmembrane helix</keyword>
<evidence type="ECO:0000313" key="2">
    <source>
        <dbReference type="EMBL" id="TDH12444.1"/>
    </source>
</evidence>
<keyword evidence="3" id="KW-1185">Reference proteome</keyword>
<keyword evidence="1" id="KW-0472">Membrane</keyword>
<dbReference type="Proteomes" id="UP000295070">
    <property type="component" value="Chromosome 5"/>
</dbReference>
<reference evidence="2 3" key="1">
    <citation type="submission" date="2019-01" db="EMBL/GenBank/DDBJ databases">
        <title>A chromosome-scale genome assembly of the yellow perch, Perca flavescens.</title>
        <authorList>
            <person name="Feron R."/>
            <person name="Morvezen R."/>
            <person name="Bestin A."/>
            <person name="Haffray P."/>
            <person name="Klopp C."/>
            <person name="Zahm M."/>
            <person name="Cabau C."/>
            <person name="Roques C."/>
            <person name="Donnadieu C."/>
            <person name="Bouchez O."/>
            <person name="Christie M."/>
            <person name="Larson W."/>
            <person name="Guiguen Y."/>
        </authorList>
    </citation>
    <scope>NUCLEOTIDE SEQUENCE [LARGE SCALE GENOMIC DNA]</scope>
    <source>
        <strain evidence="2">YP-PL-M2</strain>
        <tissue evidence="2">Blood</tissue>
    </source>
</reference>
<name>A0A484DBA6_PERFV</name>
<evidence type="ECO:0000256" key="1">
    <source>
        <dbReference type="SAM" id="Phobius"/>
    </source>
</evidence>
<accession>A0A484DBA6</accession>
<comment type="caution">
    <text evidence="2">The sequence shown here is derived from an EMBL/GenBank/DDBJ whole genome shotgun (WGS) entry which is preliminary data.</text>
</comment>
<organism evidence="2 3">
    <name type="scientific">Perca flavescens</name>
    <name type="common">American yellow perch</name>
    <name type="synonym">Morone flavescens</name>
    <dbReference type="NCBI Taxonomy" id="8167"/>
    <lineage>
        <taxon>Eukaryota</taxon>
        <taxon>Metazoa</taxon>
        <taxon>Chordata</taxon>
        <taxon>Craniata</taxon>
        <taxon>Vertebrata</taxon>
        <taxon>Euteleostomi</taxon>
        <taxon>Actinopterygii</taxon>
        <taxon>Neopterygii</taxon>
        <taxon>Teleostei</taxon>
        <taxon>Neoteleostei</taxon>
        <taxon>Acanthomorphata</taxon>
        <taxon>Eupercaria</taxon>
        <taxon>Perciformes</taxon>
        <taxon>Percoidei</taxon>
        <taxon>Percidae</taxon>
        <taxon>Percinae</taxon>
        <taxon>Perca</taxon>
    </lineage>
</organism>
<keyword evidence="1" id="KW-0812">Transmembrane</keyword>